<gene>
    <name evidence="2" type="ORF">PMAYCL1PPCAC_27937</name>
</gene>
<comment type="caution">
    <text evidence="2">The sequence shown here is derived from an EMBL/GenBank/DDBJ whole genome shotgun (WGS) entry which is preliminary data.</text>
</comment>
<feature type="region of interest" description="Disordered" evidence="1">
    <location>
        <begin position="122"/>
        <end position="142"/>
    </location>
</feature>
<dbReference type="AlphaFoldDB" id="A0AAN5D8N1"/>
<protein>
    <submittedName>
        <fullName evidence="2">Uncharacterized protein</fullName>
    </submittedName>
</protein>
<dbReference type="Proteomes" id="UP001328107">
    <property type="component" value="Unassembled WGS sequence"/>
</dbReference>
<evidence type="ECO:0000313" key="3">
    <source>
        <dbReference type="Proteomes" id="UP001328107"/>
    </source>
</evidence>
<name>A0AAN5D8N1_9BILA</name>
<keyword evidence="3" id="KW-1185">Reference proteome</keyword>
<feature type="non-terminal residue" evidence="2">
    <location>
        <position position="142"/>
    </location>
</feature>
<feature type="non-terminal residue" evidence="2">
    <location>
        <position position="1"/>
    </location>
</feature>
<feature type="compositionally biased region" description="Low complexity" evidence="1">
    <location>
        <begin position="53"/>
        <end position="68"/>
    </location>
</feature>
<proteinExistence type="predicted"/>
<evidence type="ECO:0000256" key="1">
    <source>
        <dbReference type="SAM" id="MobiDB-lite"/>
    </source>
</evidence>
<feature type="compositionally biased region" description="Polar residues" evidence="1">
    <location>
        <begin position="21"/>
        <end position="30"/>
    </location>
</feature>
<dbReference type="EMBL" id="BTRK01000006">
    <property type="protein sequence ID" value="GMR57742.1"/>
    <property type="molecule type" value="Genomic_DNA"/>
</dbReference>
<organism evidence="2 3">
    <name type="scientific">Pristionchus mayeri</name>
    <dbReference type="NCBI Taxonomy" id="1317129"/>
    <lineage>
        <taxon>Eukaryota</taxon>
        <taxon>Metazoa</taxon>
        <taxon>Ecdysozoa</taxon>
        <taxon>Nematoda</taxon>
        <taxon>Chromadorea</taxon>
        <taxon>Rhabditida</taxon>
        <taxon>Rhabditina</taxon>
        <taxon>Diplogasteromorpha</taxon>
        <taxon>Diplogasteroidea</taxon>
        <taxon>Neodiplogasteridae</taxon>
        <taxon>Pristionchus</taxon>
    </lineage>
</organism>
<sequence>SMRACLPWLRRSRNTDLPEGQSLSTTQMHATTDEARPTESPDGEPINEDRPSGEILIPSLSSPITPSGDSGVTDSIRQVSGCLSIVGTQTPRDVNSIEISNPFENTETLREETARIEAVKVEKEEEERMREEQRRIEEEERE</sequence>
<feature type="region of interest" description="Disordered" evidence="1">
    <location>
        <begin position="1"/>
        <end position="75"/>
    </location>
</feature>
<evidence type="ECO:0000313" key="2">
    <source>
        <dbReference type="EMBL" id="GMR57742.1"/>
    </source>
</evidence>
<accession>A0AAN5D8N1</accession>
<reference evidence="3" key="1">
    <citation type="submission" date="2022-10" db="EMBL/GenBank/DDBJ databases">
        <title>Genome assembly of Pristionchus species.</title>
        <authorList>
            <person name="Yoshida K."/>
            <person name="Sommer R.J."/>
        </authorList>
    </citation>
    <scope>NUCLEOTIDE SEQUENCE [LARGE SCALE GENOMIC DNA]</scope>
    <source>
        <strain evidence="3">RS5460</strain>
    </source>
</reference>